<proteinExistence type="inferred from homology"/>
<dbReference type="InterPro" id="IPR006015">
    <property type="entry name" value="Universal_stress_UspA"/>
</dbReference>
<accession>A0ABY9KX31</accession>
<dbReference type="RefSeq" id="WP_348028398.1">
    <property type="nucleotide sequence ID" value="NZ_CP129113.1"/>
</dbReference>
<dbReference type="PANTHER" id="PTHR46268:SF6">
    <property type="entry name" value="UNIVERSAL STRESS PROTEIN UP12"/>
    <property type="match status" value="1"/>
</dbReference>
<reference evidence="3" key="1">
    <citation type="submission" date="2023-06" db="EMBL/GenBank/DDBJ databases">
        <title>A Treasure from Seagulls: Isolation and Description of Aciduricobacillus qingdaonensis gen. nov., sp. nov., a Rare Obligately Uric Acid-utilizing Member in the Family Bacillaceae.</title>
        <authorList>
            <person name="Liu W."/>
            <person name="Wang B."/>
        </authorList>
    </citation>
    <scope>NUCLEOTIDE SEQUENCE</scope>
    <source>
        <strain evidence="3">44XB</strain>
    </source>
</reference>
<evidence type="ECO:0000256" key="1">
    <source>
        <dbReference type="ARBA" id="ARBA00008791"/>
    </source>
</evidence>
<dbReference type="InterPro" id="IPR006016">
    <property type="entry name" value="UspA"/>
</dbReference>
<dbReference type="Gene3D" id="3.40.50.620">
    <property type="entry name" value="HUPs"/>
    <property type="match status" value="1"/>
</dbReference>
<dbReference type="InterPro" id="IPR014729">
    <property type="entry name" value="Rossmann-like_a/b/a_fold"/>
</dbReference>
<sequence length="145" mass="16159">MYKNILVAIDESEMSNAVLDTTLEIAEPGISDVTLLFVGREFVPSMMGVMYVPETYLKDIDMETQGRVMKMLKTYNERLKQEGIIAKEVYLQGDPAKQILQYAKDTGQEMIIIGSRGLSGVKEMLLGSVSHKVAQLANCPVFIVH</sequence>
<dbReference type="Pfam" id="PF00582">
    <property type="entry name" value="Usp"/>
    <property type="match status" value="1"/>
</dbReference>
<name>A0ABY9KX31_9BACI</name>
<gene>
    <name evidence="3" type="ORF">QR721_01290</name>
</gene>
<dbReference type="Proteomes" id="UP001180087">
    <property type="component" value="Chromosome"/>
</dbReference>
<dbReference type="EMBL" id="CP129113">
    <property type="protein sequence ID" value="WLV24902.1"/>
    <property type="molecule type" value="Genomic_DNA"/>
</dbReference>
<dbReference type="PRINTS" id="PR01438">
    <property type="entry name" value="UNVRSLSTRESS"/>
</dbReference>
<dbReference type="SUPFAM" id="SSF52402">
    <property type="entry name" value="Adenine nucleotide alpha hydrolases-like"/>
    <property type="match status" value="1"/>
</dbReference>
<feature type="domain" description="UspA" evidence="2">
    <location>
        <begin position="1"/>
        <end position="145"/>
    </location>
</feature>
<dbReference type="CDD" id="cd00293">
    <property type="entry name" value="USP-like"/>
    <property type="match status" value="1"/>
</dbReference>
<evidence type="ECO:0000259" key="2">
    <source>
        <dbReference type="Pfam" id="PF00582"/>
    </source>
</evidence>
<keyword evidence="4" id="KW-1185">Reference proteome</keyword>
<evidence type="ECO:0000313" key="3">
    <source>
        <dbReference type="EMBL" id="WLV24902.1"/>
    </source>
</evidence>
<comment type="similarity">
    <text evidence="1">Belongs to the universal stress protein A family.</text>
</comment>
<evidence type="ECO:0000313" key="4">
    <source>
        <dbReference type="Proteomes" id="UP001180087"/>
    </source>
</evidence>
<organism evidence="3 4">
    <name type="scientific">Aciduricibacillus chroicocephali</name>
    <dbReference type="NCBI Taxonomy" id="3054939"/>
    <lineage>
        <taxon>Bacteria</taxon>
        <taxon>Bacillati</taxon>
        <taxon>Bacillota</taxon>
        <taxon>Bacilli</taxon>
        <taxon>Bacillales</taxon>
        <taxon>Bacillaceae</taxon>
        <taxon>Aciduricibacillus</taxon>
    </lineage>
</organism>
<dbReference type="PANTHER" id="PTHR46268">
    <property type="entry name" value="STRESS RESPONSE PROTEIN NHAX"/>
    <property type="match status" value="1"/>
</dbReference>
<protein>
    <submittedName>
        <fullName evidence="3">Universal stress protein</fullName>
    </submittedName>
</protein>